<dbReference type="Proteomes" id="UP000684084">
    <property type="component" value="Unassembled WGS sequence"/>
</dbReference>
<comment type="caution">
    <text evidence="2">The sequence shown here is derived from an EMBL/GenBank/DDBJ whole genome shotgun (WGS) entry which is preliminary data.</text>
</comment>
<proteinExistence type="predicted"/>
<sequence>MNSQGQFSNSENNQNPLISASINLQNTPVSSHERQESSTAPSETYMTQSLDIQSQPIVTNAYVQSDSSVYLQIQPVHPTIFFFRPPNDFYHYYVKCEEISNDTVAYLLNKSLKERNVQSNENECVFYHQQQCNNRLYQVSCEIFSPLLVNNCLNKNILGVEFQQNMEQEHIVLTYDQKEYLKCHLKKYLSQYLLG</sequence>
<dbReference type="OrthoDB" id="2312379at2759"/>
<organism evidence="2 3">
    <name type="scientific">Rhizophagus irregularis</name>
    <dbReference type="NCBI Taxonomy" id="588596"/>
    <lineage>
        <taxon>Eukaryota</taxon>
        <taxon>Fungi</taxon>
        <taxon>Fungi incertae sedis</taxon>
        <taxon>Mucoromycota</taxon>
        <taxon>Glomeromycotina</taxon>
        <taxon>Glomeromycetes</taxon>
        <taxon>Glomerales</taxon>
        <taxon>Glomeraceae</taxon>
        <taxon>Rhizophagus</taxon>
    </lineage>
</organism>
<evidence type="ECO:0000313" key="2">
    <source>
        <dbReference type="EMBL" id="CAB5384448.1"/>
    </source>
</evidence>
<gene>
    <name evidence="2" type="ORF">CHRIB12_LOCUS18871</name>
</gene>
<dbReference type="AlphaFoldDB" id="A0A2I1EZZ3"/>
<evidence type="ECO:0000256" key="1">
    <source>
        <dbReference type="SAM" id="MobiDB-lite"/>
    </source>
</evidence>
<feature type="region of interest" description="Disordered" evidence="1">
    <location>
        <begin position="26"/>
        <end position="46"/>
    </location>
</feature>
<protein>
    <submittedName>
        <fullName evidence="2">Uncharacterized protein</fullName>
    </submittedName>
</protein>
<dbReference type="EMBL" id="CAGKOT010000051">
    <property type="protein sequence ID" value="CAB5384448.1"/>
    <property type="molecule type" value="Genomic_DNA"/>
</dbReference>
<dbReference type="VEuPathDB" id="FungiDB:RhiirFUN_014785"/>
<dbReference type="VEuPathDB" id="FungiDB:RhiirA1_509142"/>
<reference evidence="2" key="1">
    <citation type="submission" date="2020-05" db="EMBL/GenBank/DDBJ databases">
        <authorList>
            <person name="Rincon C."/>
            <person name="Sanders R I."/>
            <person name="Robbins C."/>
            <person name="Chaturvedi A."/>
        </authorList>
    </citation>
    <scope>NUCLEOTIDE SEQUENCE</scope>
    <source>
        <strain evidence="2">CHB12</strain>
    </source>
</reference>
<name>A0A2I1EZZ3_9GLOM</name>
<accession>A0A2I1EZZ3</accession>
<feature type="compositionally biased region" description="Polar residues" evidence="1">
    <location>
        <begin position="37"/>
        <end position="46"/>
    </location>
</feature>
<evidence type="ECO:0000313" key="3">
    <source>
        <dbReference type="Proteomes" id="UP000684084"/>
    </source>
</evidence>
<dbReference type="VEuPathDB" id="FungiDB:FUN_012333"/>